<evidence type="ECO:0000256" key="3">
    <source>
        <dbReference type="ARBA" id="ARBA00022475"/>
    </source>
</evidence>
<accession>A0A177HTU1</accession>
<evidence type="ECO:0000313" key="11">
    <source>
        <dbReference type="Proteomes" id="UP000077381"/>
    </source>
</evidence>
<dbReference type="STRING" id="1716141.STSP_26440"/>
<reference evidence="10 11" key="1">
    <citation type="submission" date="2015-12" db="EMBL/GenBank/DDBJ databases">
        <title>Genome sequence of Streptomyces sp. G25.</title>
        <authorList>
            <person name="Poehlein A."/>
            <person name="Roettig A."/>
            <person name="Hiessl S."/>
            <person name="Hauschild P."/>
            <person name="Schauer J."/>
            <person name="Madkour M.H."/>
            <person name="Al-Ansari A.M."/>
            <person name="Almakishah N.H."/>
            <person name="Steinbuechel A."/>
            <person name="Daniel R."/>
        </authorList>
    </citation>
    <scope>NUCLEOTIDE SEQUENCE [LARGE SCALE GENOMIC DNA]</scope>
    <source>
        <strain evidence="11">G25(2015)</strain>
    </source>
</reference>
<protein>
    <submittedName>
        <fullName evidence="10">Lactose transport system permease protein LacG</fullName>
    </submittedName>
</protein>
<evidence type="ECO:0000256" key="1">
    <source>
        <dbReference type="ARBA" id="ARBA00004651"/>
    </source>
</evidence>
<gene>
    <name evidence="10" type="primary">lacG_3</name>
    <name evidence="10" type="ORF">STSP_26440</name>
</gene>
<evidence type="ECO:0000313" key="10">
    <source>
        <dbReference type="EMBL" id="OAH13927.1"/>
    </source>
</evidence>
<evidence type="ECO:0000256" key="4">
    <source>
        <dbReference type="ARBA" id="ARBA00022692"/>
    </source>
</evidence>
<feature type="transmembrane region" description="Helical" evidence="7">
    <location>
        <begin position="173"/>
        <end position="193"/>
    </location>
</feature>
<feature type="region of interest" description="Disordered" evidence="8">
    <location>
        <begin position="1"/>
        <end position="37"/>
    </location>
</feature>
<dbReference type="CDD" id="cd06261">
    <property type="entry name" value="TM_PBP2"/>
    <property type="match status" value="1"/>
</dbReference>
<keyword evidence="11" id="KW-1185">Reference proteome</keyword>
<dbReference type="InterPro" id="IPR000515">
    <property type="entry name" value="MetI-like"/>
</dbReference>
<comment type="subcellular location">
    <subcellularLocation>
        <location evidence="1 7">Cell membrane</location>
        <topology evidence="1 7">Multi-pass membrane protein</topology>
    </subcellularLocation>
</comment>
<evidence type="ECO:0000259" key="9">
    <source>
        <dbReference type="PROSITE" id="PS50928"/>
    </source>
</evidence>
<proteinExistence type="inferred from homology"/>
<keyword evidence="4 7" id="KW-0812">Transmembrane</keyword>
<dbReference type="PATRIC" id="fig|1716141.3.peg.2787"/>
<keyword evidence="2 7" id="KW-0813">Transport</keyword>
<dbReference type="GO" id="GO:0055085">
    <property type="term" value="P:transmembrane transport"/>
    <property type="evidence" value="ECO:0007669"/>
    <property type="project" value="InterPro"/>
</dbReference>
<organism evidence="10 11">
    <name type="scientific">Streptomyces jeddahensis</name>
    <dbReference type="NCBI Taxonomy" id="1716141"/>
    <lineage>
        <taxon>Bacteria</taxon>
        <taxon>Bacillati</taxon>
        <taxon>Actinomycetota</taxon>
        <taxon>Actinomycetes</taxon>
        <taxon>Kitasatosporales</taxon>
        <taxon>Streptomycetaceae</taxon>
        <taxon>Streptomyces</taxon>
    </lineage>
</organism>
<dbReference type="PANTHER" id="PTHR43744">
    <property type="entry name" value="ABC TRANSPORTER PERMEASE PROTEIN MG189-RELATED-RELATED"/>
    <property type="match status" value="1"/>
</dbReference>
<dbReference type="PROSITE" id="PS50928">
    <property type="entry name" value="ABC_TM1"/>
    <property type="match status" value="1"/>
</dbReference>
<comment type="similarity">
    <text evidence="7">Belongs to the binding-protein-dependent transport system permease family.</text>
</comment>
<feature type="domain" description="ABC transmembrane type-1" evidence="9">
    <location>
        <begin position="109"/>
        <end position="299"/>
    </location>
</feature>
<name>A0A177HTU1_9ACTN</name>
<evidence type="ECO:0000256" key="7">
    <source>
        <dbReference type="RuleBase" id="RU363032"/>
    </source>
</evidence>
<feature type="transmembrane region" description="Helical" evidence="7">
    <location>
        <begin position="48"/>
        <end position="69"/>
    </location>
</feature>
<dbReference type="AlphaFoldDB" id="A0A177HTU1"/>
<feature type="transmembrane region" description="Helical" evidence="7">
    <location>
        <begin position="113"/>
        <end position="133"/>
    </location>
</feature>
<dbReference type="PANTHER" id="PTHR43744:SF12">
    <property type="entry name" value="ABC TRANSPORTER PERMEASE PROTEIN MG189-RELATED"/>
    <property type="match status" value="1"/>
</dbReference>
<feature type="transmembrane region" description="Helical" evidence="7">
    <location>
        <begin position="220"/>
        <end position="242"/>
    </location>
</feature>
<dbReference type="SUPFAM" id="SSF161098">
    <property type="entry name" value="MetI-like"/>
    <property type="match status" value="1"/>
</dbReference>
<evidence type="ECO:0000256" key="6">
    <source>
        <dbReference type="ARBA" id="ARBA00023136"/>
    </source>
</evidence>
<dbReference type="EMBL" id="LOHS01000071">
    <property type="protein sequence ID" value="OAH13927.1"/>
    <property type="molecule type" value="Genomic_DNA"/>
</dbReference>
<evidence type="ECO:0000256" key="5">
    <source>
        <dbReference type="ARBA" id="ARBA00022989"/>
    </source>
</evidence>
<dbReference type="GO" id="GO:0005886">
    <property type="term" value="C:plasma membrane"/>
    <property type="evidence" value="ECO:0007669"/>
    <property type="project" value="UniProtKB-SubCell"/>
</dbReference>
<feature type="transmembrane region" description="Helical" evidence="7">
    <location>
        <begin position="145"/>
        <end position="167"/>
    </location>
</feature>
<sequence>MTEPIDAMPPSPRHPTPSTLPTQPMRRTRPPWPARQARRRRPVERVRWWTYALLILAVLVSVFPLYWMFVVATTDTAAATQMPPRLVPGDNFFHLAGLVFSTVPFLQSVLNSLLVAGAIGAGQAVLCSLAGFAFAKMEFPGRNTLFLIVVLTMTVPTQLAIVPQYLIISELGWVDTLQALIVPGLASAFGIFWMRQHIASTLSDEIIQAARIDGANSWRIFWHIAFPIVRPAAFVLGLFGYITAWNDFFWPFVVLKSPENYTAQIAIKALQNNRDIDLGLAMSGSFLATIPLIVLFVFVGRRLVAGIMDGAFKG</sequence>
<keyword evidence="3" id="KW-1003">Cell membrane</keyword>
<evidence type="ECO:0000256" key="2">
    <source>
        <dbReference type="ARBA" id="ARBA00022448"/>
    </source>
</evidence>
<dbReference type="Proteomes" id="UP000077381">
    <property type="component" value="Unassembled WGS sequence"/>
</dbReference>
<feature type="transmembrane region" description="Helical" evidence="7">
    <location>
        <begin position="278"/>
        <end position="299"/>
    </location>
</feature>
<dbReference type="Pfam" id="PF00528">
    <property type="entry name" value="BPD_transp_1"/>
    <property type="match status" value="1"/>
</dbReference>
<evidence type="ECO:0000256" key="8">
    <source>
        <dbReference type="SAM" id="MobiDB-lite"/>
    </source>
</evidence>
<keyword evidence="6 7" id="KW-0472">Membrane</keyword>
<dbReference type="InterPro" id="IPR035906">
    <property type="entry name" value="MetI-like_sf"/>
</dbReference>
<dbReference type="Gene3D" id="1.10.3720.10">
    <property type="entry name" value="MetI-like"/>
    <property type="match status" value="1"/>
</dbReference>
<comment type="caution">
    <text evidence="10">The sequence shown here is derived from an EMBL/GenBank/DDBJ whole genome shotgun (WGS) entry which is preliminary data.</text>
</comment>
<keyword evidence="5 7" id="KW-1133">Transmembrane helix</keyword>